<sequence>MGVSRGQFIKLERGERGLTERTIDLAAKAFEVTKAEVLGQSQGGNEGTADSPSAELVRVTQGSTIPVAGTVEAGTFREADDSNQDEPEFVPAEPDKRWPDARQVAFRVAGDSMNALKPVPILEGATLICVDYEDIADRHPLRNGMIVVVERAALGGQMREWSVKQLEVLDDRFVFHPRSTSQKHKPIVVTTDFEADDGMVVSVLAIVRGILNRITE</sequence>
<dbReference type="eggNOG" id="COG1974">
    <property type="taxonomic scope" value="Bacteria"/>
</dbReference>
<evidence type="ECO:0000313" key="2">
    <source>
        <dbReference type="EMBL" id="ABS68840.1"/>
    </source>
</evidence>
<dbReference type="InterPro" id="IPR001387">
    <property type="entry name" value="Cro/C1-type_HTH"/>
</dbReference>
<organism evidence="2 3">
    <name type="scientific">Xanthobacter autotrophicus (strain ATCC BAA-1158 / Py2)</name>
    <dbReference type="NCBI Taxonomy" id="78245"/>
    <lineage>
        <taxon>Bacteria</taxon>
        <taxon>Pseudomonadati</taxon>
        <taxon>Pseudomonadota</taxon>
        <taxon>Alphaproteobacteria</taxon>
        <taxon>Hyphomicrobiales</taxon>
        <taxon>Xanthobacteraceae</taxon>
        <taxon>Xanthobacter</taxon>
    </lineage>
</organism>
<keyword evidence="3" id="KW-1185">Reference proteome</keyword>
<dbReference type="STRING" id="78245.Xaut_3612"/>
<reference evidence="2 3" key="1">
    <citation type="submission" date="2007-07" db="EMBL/GenBank/DDBJ databases">
        <title>Complete sequence of chromosome of Xanthobacter autotrophicus Py2.</title>
        <authorList>
            <consortium name="US DOE Joint Genome Institute"/>
            <person name="Copeland A."/>
            <person name="Lucas S."/>
            <person name="Lapidus A."/>
            <person name="Barry K."/>
            <person name="Glavina del Rio T."/>
            <person name="Hammon N."/>
            <person name="Israni S."/>
            <person name="Dalin E."/>
            <person name="Tice H."/>
            <person name="Pitluck S."/>
            <person name="Sims D."/>
            <person name="Brettin T."/>
            <person name="Bruce D."/>
            <person name="Detter J.C."/>
            <person name="Han C."/>
            <person name="Tapia R."/>
            <person name="Brainard J."/>
            <person name="Schmutz J."/>
            <person name="Larimer F."/>
            <person name="Land M."/>
            <person name="Hauser L."/>
            <person name="Kyrpides N."/>
            <person name="Kim E."/>
            <person name="Ensigns S.A."/>
            <person name="Richardson P."/>
        </authorList>
    </citation>
    <scope>NUCLEOTIDE SEQUENCE [LARGE SCALE GENOMIC DNA]</scope>
    <source>
        <strain evidence="3">ATCC BAA-1158 / Py2</strain>
    </source>
</reference>
<dbReference type="EMBL" id="CP000781">
    <property type="protein sequence ID" value="ABS68840.1"/>
    <property type="molecule type" value="Genomic_DNA"/>
</dbReference>
<dbReference type="InterPro" id="IPR036286">
    <property type="entry name" value="LexA/Signal_pep-like_sf"/>
</dbReference>
<protein>
    <submittedName>
        <fullName evidence="2">Putative prophage repressor</fullName>
    </submittedName>
</protein>
<dbReference type="AlphaFoldDB" id="A7ILE7"/>
<dbReference type="Pfam" id="PF00717">
    <property type="entry name" value="Peptidase_S24"/>
    <property type="match status" value="1"/>
</dbReference>
<dbReference type="InterPro" id="IPR015927">
    <property type="entry name" value="Peptidase_S24_S26A/B/C"/>
</dbReference>
<dbReference type="CDD" id="cd00093">
    <property type="entry name" value="HTH_XRE"/>
    <property type="match status" value="1"/>
</dbReference>
<evidence type="ECO:0000259" key="1">
    <source>
        <dbReference type="PROSITE" id="PS50943"/>
    </source>
</evidence>
<dbReference type="HOGENOM" id="CLU_067783_0_0_5"/>
<gene>
    <name evidence="2" type="ordered locus">Xaut_3612</name>
</gene>
<proteinExistence type="predicted"/>
<dbReference type="Gene3D" id="2.10.109.10">
    <property type="entry name" value="Umud Fragment, subunit A"/>
    <property type="match status" value="1"/>
</dbReference>
<evidence type="ECO:0000313" key="3">
    <source>
        <dbReference type="Proteomes" id="UP000002417"/>
    </source>
</evidence>
<dbReference type="PROSITE" id="PS50943">
    <property type="entry name" value="HTH_CROC1"/>
    <property type="match status" value="1"/>
</dbReference>
<accession>A7ILE7</accession>
<dbReference type="SUPFAM" id="SSF51306">
    <property type="entry name" value="LexA/Signal peptidase"/>
    <property type="match status" value="1"/>
</dbReference>
<name>A7ILE7_XANP2</name>
<feature type="domain" description="HTH cro/C1-type" evidence="1">
    <location>
        <begin position="1"/>
        <end position="37"/>
    </location>
</feature>
<dbReference type="Proteomes" id="UP000002417">
    <property type="component" value="Chromosome"/>
</dbReference>
<dbReference type="KEGG" id="xau:Xaut_3612"/>